<accession>A0A4Z2F564</accession>
<organism evidence="2 3">
    <name type="scientific">Liparis tanakae</name>
    <name type="common">Tanaka's snailfish</name>
    <dbReference type="NCBI Taxonomy" id="230148"/>
    <lineage>
        <taxon>Eukaryota</taxon>
        <taxon>Metazoa</taxon>
        <taxon>Chordata</taxon>
        <taxon>Craniata</taxon>
        <taxon>Vertebrata</taxon>
        <taxon>Euteleostomi</taxon>
        <taxon>Actinopterygii</taxon>
        <taxon>Neopterygii</taxon>
        <taxon>Teleostei</taxon>
        <taxon>Neoteleostei</taxon>
        <taxon>Acanthomorphata</taxon>
        <taxon>Eupercaria</taxon>
        <taxon>Perciformes</taxon>
        <taxon>Cottioidei</taxon>
        <taxon>Cottales</taxon>
        <taxon>Liparidae</taxon>
        <taxon>Liparis</taxon>
    </lineage>
</organism>
<dbReference type="Proteomes" id="UP000314294">
    <property type="component" value="Unassembled WGS sequence"/>
</dbReference>
<gene>
    <name evidence="2" type="ORF">EYF80_053588</name>
</gene>
<dbReference type="EMBL" id="SRLO01001641">
    <property type="protein sequence ID" value="TNN36255.1"/>
    <property type="molecule type" value="Genomic_DNA"/>
</dbReference>
<sequence length="75" mass="8196">MSHAPPPRQDQHTRNMSSFTETSERPQDPPPRPALKTVPPGRSVGRLQGALVQTGQSALKTTQSFLGEPRSFMKG</sequence>
<evidence type="ECO:0000256" key="1">
    <source>
        <dbReference type="SAM" id="MobiDB-lite"/>
    </source>
</evidence>
<reference evidence="2 3" key="1">
    <citation type="submission" date="2019-03" db="EMBL/GenBank/DDBJ databases">
        <title>First draft genome of Liparis tanakae, snailfish: a comprehensive survey of snailfish specific genes.</title>
        <authorList>
            <person name="Kim W."/>
            <person name="Song I."/>
            <person name="Jeong J.-H."/>
            <person name="Kim D."/>
            <person name="Kim S."/>
            <person name="Ryu S."/>
            <person name="Song J.Y."/>
            <person name="Lee S.K."/>
        </authorList>
    </citation>
    <scope>NUCLEOTIDE SEQUENCE [LARGE SCALE GENOMIC DNA]</scope>
    <source>
        <tissue evidence="2">Muscle</tissue>
    </source>
</reference>
<protein>
    <submittedName>
        <fullName evidence="2">Uncharacterized protein</fullName>
    </submittedName>
</protein>
<feature type="region of interest" description="Disordered" evidence="1">
    <location>
        <begin position="1"/>
        <end position="43"/>
    </location>
</feature>
<proteinExistence type="predicted"/>
<dbReference type="AlphaFoldDB" id="A0A4Z2F564"/>
<evidence type="ECO:0000313" key="3">
    <source>
        <dbReference type="Proteomes" id="UP000314294"/>
    </source>
</evidence>
<name>A0A4Z2F564_9TELE</name>
<keyword evidence="3" id="KW-1185">Reference proteome</keyword>
<evidence type="ECO:0000313" key="2">
    <source>
        <dbReference type="EMBL" id="TNN36255.1"/>
    </source>
</evidence>
<comment type="caution">
    <text evidence="2">The sequence shown here is derived from an EMBL/GenBank/DDBJ whole genome shotgun (WGS) entry which is preliminary data.</text>
</comment>